<dbReference type="OrthoDB" id="1357823at2"/>
<keyword evidence="1" id="KW-0472">Membrane</keyword>
<comment type="caution">
    <text evidence="2">The sequence shown here is derived from an EMBL/GenBank/DDBJ whole genome shotgun (WGS) entry which is preliminary data.</text>
</comment>
<keyword evidence="3" id="KW-1185">Reference proteome</keyword>
<dbReference type="EMBL" id="QWDM01000033">
    <property type="protein sequence ID" value="RUT67735.1"/>
    <property type="molecule type" value="Genomic_DNA"/>
</dbReference>
<keyword evidence="1" id="KW-0812">Transmembrane</keyword>
<evidence type="ECO:0000313" key="2">
    <source>
        <dbReference type="EMBL" id="RUT67735.1"/>
    </source>
</evidence>
<keyword evidence="1" id="KW-1133">Transmembrane helix</keyword>
<sequence>MSAKKIIIGAGIIAIAGYFFIEYKVQKIIELFQFVKIYPTAIKKFNIKWNEGAPFVTFNLDIKLVNPTPEVFSAKLLAVTLKRILFYDKSNILLGTATVNTSSITIPANGSTTLFNIPIQLELKTVASTVISVIQKSFDLKDIRIETIVSILGTEHKI</sequence>
<accession>A0A434A049</accession>
<dbReference type="RefSeq" id="WP_127340967.1">
    <property type="nucleotide sequence ID" value="NZ_QWDM01000033.1"/>
</dbReference>
<evidence type="ECO:0000313" key="3">
    <source>
        <dbReference type="Proteomes" id="UP000288102"/>
    </source>
</evidence>
<reference evidence="3" key="1">
    <citation type="journal article" date="2019" name="Syst. Appl. Microbiol.">
        <title>Flavobacterium circumlabens sp. nov. and Flavobacterium cupreum sp. nov., two psychrotrophic species isolated from Antarctic environmental samples.</title>
        <authorList>
            <person name="Kralova S."/>
            <person name="Busse H.-J."/>
            <person name="Svec P."/>
            <person name="Maslanova I."/>
            <person name="Stankova E."/>
            <person name="Bartak M."/>
            <person name="Sedlacek I."/>
        </authorList>
    </citation>
    <scope>NUCLEOTIDE SEQUENCE [LARGE SCALE GENOMIC DNA]</scope>
    <source>
        <strain evidence="3">CCM 8825</strain>
    </source>
</reference>
<name>A0A434A049_9FLAO</name>
<protein>
    <submittedName>
        <fullName evidence="2">Uncharacterized protein</fullName>
    </submittedName>
</protein>
<dbReference type="Proteomes" id="UP000288102">
    <property type="component" value="Unassembled WGS sequence"/>
</dbReference>
<organism evidence="2 3">
    <name type="scientific">Flavobacterium cupreum</name>
    <dbReference type="NCBI Taxonomy" id="2133766"/>
    <lineage>
        <taxon>Bacteria</taxon>
        <taxon>Pseudomonadati</taxon>
        <taxon>Bacteroidota</taxon>
        <taxon>Flavobacteriia</taxon>
        <taxon>Flavobacteriales</taxon>
        <taxon>Flavobacteriaceae</taxon>
        <taxon>Flavobacterium</taxon>
    </lineage>
</organism>
<proteinExistence type="predicted"/>
<gene>
    <name evidence="2" type="ORF">D0817_24850</name>
</gene>
<evidence type="ECO:0000256" key="1">
    <source>
        <dbReference type="SAM" id="Phobius"/>
    </source>
</evidence>
<dbReference type="AlphaFoldDB" id="A0A434A049"/>
<feature type="transmembrane region" description="Helical" evidence="1">
    <location>
        <begin position="6"/>
        <end position="23"/>
    </location>
</feature>